<dbReference type="PANTHER" id="PTHR10803">
    <property type="entry name" value="ARSENICAL PUMP-DRIVING ATPASE ARSENITE-TRANSLOCATING ATPASE"/>
    <property type="match status" value="1"/>
</dbReference>
<dbReference type="OrthoDB" id="1719655at2759"/>
<sequence>MAALLNPTVRRLALAGCRRHPTLAAAAEPLVPHWRSQARYTSNLVEVDGGLGEMLAGSPRYYMIGGKGGVGKTSIAASLAVMFANRGEPTLIVSTDPHSLGDSFEQDVSGGKIIPVSGVHSLFAAEIRRMKKDPFYHLSSIRDFVSRAELGAVVDTNELNEMLHKAPVVFSELLMITQVIKSVEEESNNFRRIVLDTVATGHALKLLHGANWLEKALGLLIKAMNATSPPAESTIGKEKLDLTITQLEEVKQPGGQSN</sequence>
<dbReference type="GO" id="GO:0043529">
    <property type="term" value="C:GET complex"/>
    <property type="evidence" value="ECO:0007669"/>
    <property type="project" value="TreeGrafter"/>
</dbReference>
<dbReference type="GO" id="GO:0071816">
    <property type="term" value="P:tail-anchored membrane protein insertion into ER membrane"/>
    <property type="evidence" value="ECO:0007669"/>
    <property type="project" value="TreeGrafter"/>
</dbReference>
<reference evidence="2 3" key="1">
    <citation type="submission" date="2019-11" db="EMBL/GenBank/DDBJ databases">
        <title>Whole genome sequence of Oryza granulata.</title>
        <authorList>
            <person name="Li W."/>
        </authorList>
    </citation>
    <scope>NUCLEOTIDE SEQUENCE [LARGE SCALE GENOMIC DNA]</scope>
    <source>
        <strain evidence="3">cv. Menghai</strain>
        <tissue evidence="2">Leaf</tissue>
    </source>
</reference>
<dbReference type="Gene3D" id="3.40.50.300">
    <property type="entry name" value="P-loop containing nucleotide triphosphate hydrolases"/>
    <property type="match status" value="1"/>
</dbReference>
<gene>
    <name evidence="2" type="ORF">E2562_028167</name>
</gene>
<evidence type="ECO:0000259" key="1">
    <source>
        <dbReference type="Pfam" id="PF02374"/>
    </source>
</evidence>
<dbReference type="PANTHER" id="PTHR10803:SF8">
    <property type="entry name" value="ARSENICAL PUMP-DRIVING ATPASE"/>
    <property type="match status" value="1"/>
</dbReference>
<dbReference type="GO" id="GO:0016887">
    <property type="term" value="F:ATP hydrolysis activity"/>
    <property type="evidence" value="ECO:0007669"/>
    <property type="project" value="InterPro"/>
</dbReference>
<dbReference type="InterPro" id="IPR016300">
    <property type="entry name" value="ATPase_ArsA/GET3"/>
</dbReference>
<dbReference type="GO" id="GO:0005524">
    <property type="term" value="F:ATP binding"/>
    <property type="evidence" value="ECO:0007669"/>
    <property type="project" value="InterPro"/>
</dbReference>
<organism evidence="2 3">
    <name type="scientific">Oryza meyeriana var. granulata</name>
    <dbReference type="NCBI Taxonomy" id="110450"/>
    <lineage>
        <taxon>Eukaryota</taxon>
        <taxon>Viridiplantae</taxon>
        <taxon>Streptophyta</taxon>
        <taxon>Embryophyta</taxon>
        <taxon>Tracheophyta</taxon>
        <taxon>Spermatophyta</taxon>
        <taxon>Magnoliopsida</taxon>
        <taxon>Liliopsida</taxon>
        <taxon>Poales</taxon>
        <taxon>Poaceae</taxon>
        <taxon>BOP clade</taxon>
        <taxon>Oryzoideae</taxon>
        <taxon>Oryzeae</taxon>
        <taxon>Oryzinae</taxon>
        <taxon>Oryza</taxon>
        <taxon>Oryza meyeriana</taxon>
    </lineage>
</organism>
<accession>A0A6G1D8G8</accession>
<dbReference type="CDD" id="cd02035">
    <property type="entry name" value="ArsA"/>
    <property type="match status" value="1"/>
</dbReference>
<dbReference type="EMBL" id="SPHZ02000007">
    <property type="protein sequence ID" value="KAF0908731.1"/>
    <property type="molecule type" value="Genomic_DNA"/>
</dbReference>
<proteinExistence type="predicted"/>
<evidence type="ECO:0000313" key="3">
    <source>
        <dbReference type="Proteomes" id="UP000479710"/>
    </source>
</evidence>
<dbReference type="InterPro" id="IPR025723">
    <property type="entry name" value="ArsA/GET3_ATPase-like"/>
</dbReference>
<dbReference type="SUPFAM" id="SSF52540">
    <property type="entry name" value="P-loop containing nucleoside triphosphate hydrolases"/>
    <property type="match status" value="1"/>
</dbReference>
<protein>
    <recommendedName>
        <fullName evidence="1">ArsA/GET3 Anion-transporting ATPase-like domain-containing protein</fullName>
    </recommendedName>
</protein>
<dbReference type="Pfam" id="PF02374">
    <property type="entry name" value="ArsA_ATPase"/>
    <property type="match status" value="1"/>
</dbReference>
<keyword evidence="3" id="KW-1185">Reference proteome</keyword>
<name>A0A6G1D8G8_9ORYZ</name>
<evidence type="ECO:0000313" key="2">
    <source>
        <dbReference type="EMBL" id="KAF0908731.1"/>
    </source>
</evidence>
<feature type="domain" description="ArsA/GET3 Anion-transporting ATPase-like" evidence="1">
    <location>
        <begin position="60"/>
        <end position="249"/>
    </location>
</feature>
<dbReference type="AlphaFoldDB" id="A0A6G1D8G8"/>
<dbReference type="Proteomes" id="UP000479710">
    <property type="component" value="Unassembled WGS sequence"/>
</dbReference>
<dbReference type="InterPro" id="IPR027417">
    <property type="entry name" value="P-loop_NTPase"/>
</dbReference>
<comment type="caution">
    <text evidence="2">The sequence shown here is derived from an EMBL/GenBank/DDBJ whole genome shotgun (WGS) entry which is preliminary data.</text>
</comment>